<dbReference type="Proteomes" id="UP001059596">
    <property type="component" value="Chromosome 3R"/>
</dbReference>
<protein>
    <submittedName>
        <fullName evidence="1">Uncharacterized protein</fullName>
    </submittedName>
</protein>
<gene>
    <name evidence="1" type="ORF">M5D96_000765</name>
</gene>
<keyword evidence="2" id="KW-1185">Reference proteome</keyword>
<accession>A0A9P9YXN4</accession>
<evidence type="ECO:0000313" key="1">
    <source>
        <dbReference type="EMBL" id="KAI8044594.1"/>
    </source>
</evidence>
<dbReference type="AlphaFoldDB" id="A0A9P9YXN4"/>
<name>A0A9P9YXN4_9MUSC</name>
<comment type="caution">
    <text evidence="1">The sequence shown here is derived from an EMBL/GenBank/DDBJ whole genome shotgun (WGS) entry which is preliminary data.</text>
</comment>
<reference evidence="1" key="1">
    <citation type="journal article" date="2023" name="Genome Biol. Evol.">
        <title>Long-read-based Genome Assembly of Drosophila gunungcola Reveals Fewer Chemosensory Genes in Flower-breeding Species.</title>
        <authorList>
            <person name="Negi A."/>
            <person name="Liao B.Y."/>
            <person name="Yeh S.D."/>
        </authorList>
    </citation>
    <scope>NUCLEOTIDE SEQUENCE</scope>
    <source>
        <strain evidence="1">Sukarami</strain>
    </source>
</reference>
<organism evidence="1 2">
    <name type="scientific">Drosophila gunungcola</name>
    <name type="common">fruit fly</name>
    <dbReference type="NCBI Taxonomy" id="103775"/>
    <lineage>
        <taxon>Eukaryota</taxon>
        <taxon>Metazoa</taxon>
        <taxon>Ecdysozoa</taxon>
        <taxon>Arthropoda</taxon>
        <taxon>Hexapoda</taxon>
        <taxon>Insecta</taxon>
        <taxon>Pterygota</taxon>
        <taxon>Neoptera</taxon>
        <taxon>Endopterygota</taxon>
        <taxon>Diptera</taxon>
        <taxon>Brachycera</taxon>
        <taxon>Muscomorpha</taxon>
        <taxon>Ephydroidea</taxon>
        <taxon>Drosophilidae</taxon>
        <taxon>Drosophila</taxon>
        <taxon>Sophophora</taxon>
    </lineage>
</organism>
<sequence>MFVMEIQTGRLNGNNFVDSSVGPRLWMEILGYHVNGNKPRRDFLDGDVPVT</sequence>
<evidence type="ECO:0000313" key="2">
    <source>
        <dbReference type="Proteomes" id="UP001059596"/>
    </source>
</evidence>
<proteinExistence type="predicted"/>
<dbReference type="EMBL" id="JAMKOV010000001">
    <property type="protein sequence ID" value="KAI8044594.1"/>
    <property type="molecule type" value="Genomic_DNA"/>
</dbReference>